<dbReference type="InterPro" id="IPR011604">
    <property type="entry name" value="PDDEXK-like_dom_sf"/>
</dbReference>
<dbReference type="Gene3D" id="3.90.320.10">
    <property type="match status" value="2"/>
</dbReference>
<sequence>MSSLDTNQPTFSSQIIGQQATASGARTLLQNAIKPGYDSEWNTPNFLDREGNPVPGIYADVDNDDYHAIPALSSSKLKKFAQSPALYYREYVAPLSRAKSASTATAFMTGTVSHGLILEPERCADLYWYHLNPIDYPQALHTVADLKAAIEKRGLKPKGTLKSGLIEQLLATDPAMADQIFDVLAHEHLMKRFRKLGLPWMKPNPADYPEALLSLKDYESACTKKGLTPVSDDLDDLYAQLIVIDPTLVTHHNLQAVHEARMMTLPACIAYMNEFVLDPITYQDAHRARDSVRRHMRADSLLRDGIAELTMIAQDPETGMFVKAKFDWLRYDLISVDLKTTRDTNPDRFTYQARDLGYDLQDAFYTHVAKLLGIQLRGFSFVCVEFADMDNCEVFEFSERVRVRAENNRRSMMQDLQFCKSRDFWYGYNPNQTTMVLDW</sequence>
<dbReference type="Pfam" id="PF12684">
    <property type="entry name" value="DUF3799"/>
    <property type="match status" value="1"/>
</dbReference>
<evidence type="ECO:0000259" key="1">
    <source>
        <dbReference type="Pfam" id="PF12684"/>
    </source>
</evidence>
<dbReference type="RefSeq" id="WP_161507965.1">
    <property type="nucleotide sequence ID" value="NZ_CAWPID010000002.1"/>
</dbReference>
<proteinExistence type="predicted"/>
<dbReference type="AlphaFoldDB" id="A0AAE6SPP0"/>
<dbReference type="EMBL" id="CP047963">
    <property type="protein sequence ID" value="QHQ53663.1"/>
    <property type="molecule type" value="Genomic_DNA"/>
</dbReference>
<keyword evidence="2" id="KW-0614">Plasmid</keyword>
<reference evidence="2 3" key="1">
    <citation type="submission" date="2020-01" db="EMBL/GenBank/DDBJ databases">
        <title>Complete genome of Aeromonas media MC64.</title>
        <authorList>
            <person name="Cao G."/>
            <person name="Fu J."/>
            <person name="Zhong C."/>
        </authorList>
    </citation>
    <scope>NUCLEOTIDE SEQUENCE [LARGE SCALE GENOMIC DNA]</scope>
    <source>
        <strain evidence="2 3">MC64</strain>
        <plasmid evidence="3">pmc64a</plasmid>
    </source>
</reference>
<organism evidence="2 3">
    <name type="scientific">Aeromonas media</name>
    <dbReference type="NCBI Taxonomy" id="651"/>
    <lineage>
        <taxon>Bacteria</taxon>
        <taxon>Pseudomonadati</taxon>
        <taxon>Pseudomonadota</taxon>
        <taxon>Gammaproteobacteria</taxon>
        <taxon>Aeromonadales</taxon>
        <taxon>Aeromonadaceae</taxon>
        <taxon>Aeromonas</taxon>
    </lineage>
</organism>
<dbReference type="Proteomes" id="UP000463871">
    <property type="component" value="Plasmid pMC64A"/>
</dbReference>
<gene>
    <name evidence="2" type="ORF">GWI30_22765</name>
</gene>
<evidence type="ECO:0000313" key="3">
    <source>
        <dbReference type="Proteomes" id="UP000463871"/>
    </source>
</evidence>
<evidence type="ECO:0000313" key="2">
    <source>
        <dbReference type="EMBL" id="QHQ53663.1"/>
    </source>
</evidence>
<accession>A0AAE6SPP0</accession>
<feature type="domain" description="Putative exodeoxyribonuclease 8 PDDEXK-like" evidence="1">
    <location>
        <begin position="282"/>
        <end position="425"/>
    </location>
</feature>
<protein>
    <recommendedName>
        <fullName evidence="1">Putative exodeoxyribonuclease 8 PDDEXK-like domain-containing protein</fullName>
    </recommendedName>
</protein>
<geneLocation type="plasmid" evidence="3">
    <name>pmc64a</name>
</geneLocation>
<dbReference type="InterPro" id="IPR024432">
    <property type="entry name" value="Put_RecE_PDDEXK-like_dom"/>
</dbReference>
<name>A0AAE6SPP0_AERME</name>